<keyword evidence="2" id="KW-1185">Reference proteome</keyword>
<dbReference type="AlphaFoldDB" id="A0AAE0T0B7"/>
<evidence type="ECO:0000313" key="1">
    <source>
        <dbReference type="EMBL" id="KAK3601452.1"/>
    </source>
</evidence>
<accession>A0AAE0T0B7</accession>
<name>A0AAE0T0B7_9BIVA</name>
<feature type="non-terminal residue" evidence="1">
    <location>
        <position position="1"/>
    </location>
</feature>
<reference evidence="1" key="1">
    <citation type="journal article" date="2021" name="Genome Biol. Evol.">
        <title>A High-Quality Reference Genome for a Parasitic Bivalve with Doubly Uniparental Inheritance (Bivalvia: Unionida).</title>
        <authorList>
            <person name="Smith C.H."/>
        </authorList>
    </citation>
    <scope>NUCLEOTIDE SEQUENCE</scope>
    <source>
        <strain evidence="1">CHS0354</strain>
    </source>
</reference>
<sequence length="67" mass="7622">VLYQEMHNLGLGNSHNAGVQSRQRCWAKAMEAILFMSKIEESIEINIKLLKHLETKIFDTALTNGHV</sequence>
<dbReference type="EMBL" id="JAEAOA010001967">
    <property type="protein sequence ID" value="KAK3601452.1"/>
    <property type="molecule type" value="Genomic_DNA"/>
</dbReference>
<gene>
    <name evidence="1" type="ORF">CHS0354_033585</name>
</gene>
<evidence type="ECO:0000313" key="2">
    <source>
        <dbReference type="Proteomes" id="UP001195483"/>
    </source>
</evidence>
<dbReference type="Proteomes" id="UP001195483">
    <property type="component" value="Unassembled WGS sequence"/>
</dbReference>
<protein>
    <submittedName>
        <fullName evidence="1">Uncharacterized protein</fullName>
    </submittedName>
</protein>
<proteinExistence type="predicted"/>
<reference evidence="1" key="3">
    <citation type="submission" date="2023-05" db="EMBL/GenBank/DDBJ databases">
        <authorList>
            <person name="Smith C.H."/>
        </authorList>
    </citation>
    <scope>NUCLEOTIDE SEQUENCE</scope>
    <source>
        <strain evidence="1">CHS0354</strain>
        <tissue evidence="1">Mantle</tissue>
    </source>
</reference>
<reference evidence="1" key="2">
    <citation type="journal article" date="2021" name="Genome Biol. Evol.">
        <title>Developing a high-quality reference genome for a parasitic bivalve with doubly uniparental inheritance (Bivalvia: Unionida).</title>
        <authorList>
            <person name="Smith C.H."/>
        </authorList>
    </citation>
    <scope>NUCLEOTIDE SEQUENCE</scope>
    <source>
        <strain evidence="1">CHS0354</strain>
        <tissue evidence="1">Mantle</tissue>
    </source>
</reference>
<comment type="caution">
    <text evidence="1">The sequence shown here is derived from an EMBL/GenBank/DDBJ whole genome shotgun (WGS) entry which is preliminary data.</text>
</comment>
<organism evidence="1 2">
    <name type="scientific">Potamilus streckersoni</name>
    <dbReference type="NCBI Taxonomy" id="2493646"/>
    <lineage>
        <taxon>Eukaryota</taxon>
        <taxon>Metazoa</taxon>
        <taxon>Spiralia</taxon>
        <taxon>Lophotrochozoa</taxon>
        <taxon>Mollusca</taxon>
        <taxon>Bivalvia</taxon>
        <taxon>Autobranchia</taxon>
        <taxon>Heteroconchia</taxon>
        <taxon>Palaeoheterodonta</taxon>
        <taxon>Unionida</taxon>
        <taxon>Unionoidea</taxon>
        <taxon>Unionidae</taxon>
        <taxon>Ambleminae</taxon>
        <taxon>Lampsilini</taxon>
        <taxon>Potamilus</taxon>
    </lineage>
</organism>